<dbReference type="InterPro" id="IPR013216">
    <property type="entry name" value="Methyltransf_11"/>
</dbReference>
<dbReference type="GO" id="GO:0032259">
    <property type="term" value="P:methylation"/>
    <property type="evidence" value="ECO:0007669"/>
    <property type="project" value="UniProtKB-KW"/>
</dbReference>
<dbReference type="GO" id="GO:0008757">
    <property type="term" value="F:S-adenosylmethionine-dependent methyltransferase activity"/>
    <property type="evidence" value="ECO:0007669"/>
    <property type="project" value="InterPro"/>
</dbReference>
<dbReference type="PANTHER" id="PTHR13090">
    <property type="entry name" value="ARGININE-HYDROXYLASE NDUFAF5, MITOCHONDRIAL"/>
    <property type="match status" value="1"/>
</dbReference>
<evidence type="ECO:0000259" key="3">
    <source>
        <dbReference type="Pfam" id="PF08241"/>
    </source>
</evidence>
<accession>A0A0F3NLW4</accession>
<comment type="caution">
    <text evidence="4">The sequence shown here is derived from an EMBL/GenBank/DDBJ whole genome shotgun (WGS) entry which is preliminary data.</text>
</comment>
<keyword evidence="1 4" id="KW-0489">Methyltransferase</keyword>
<dbReference type="PANTHER" id="PTHR13090:SF1">
    <property type="entry name" value="ARGININE-HYDROXYLASE NDUFAF5, MITOCHONDRIAL"/>
    <property type="match status" value="1"/>
</dbReference>
<dbReference type="SUPFAM" id="SSF53335">
    <property type="entry name" value="S-adenosyl-L-methionine-dependent methyltransferases"/>
    <property type="match status" value="1"/>
</dbReference>
<protein>
    <submittedName>
        <fullName evidence="4">UbiE/COQ5 methyltransferase family protein</fullName>
    </submittedName>
</protein>
<evidence type="ECO:0000313" key="4">
    <source>
        <dbReference type="EMBL" id="KJV68766.1"/>
    </source>
</evidence>
<sequence length="268" mass="30304">MGMPIFDRNLVRCYKDRAIENGLYSNFLFDEIINIIVDRLLFLRLDLGCFLLNLGCRNGILLRSLLQKKIISNVNQVLQSDVSYGFLSKVKSGYKVVADDEALPFKNNIFDVVVSSMALHNVNHLVDVLNNIRALLKKKGVLIATLFGSKTLLDLKMSFIKAEMDYGAAPRILPFINPREAILLMQKSGYKDLVVDVNTIELQYNNIYVLLHDLKNMGEGNVLSVRDSKSLTRGIIDKAWHIYKKFFSSDGINVSAIFEVIILKGVNQ</sequence>
<dbReference type="STRING" id="1359163.NLO413_0130"/>
<dbReference type="AlphaFoldDB" id="A0A0F3NLW4"/>
<dbReference type="CDD" id="cd02440">
    <property type="entry name" value="AdoMet_MTases"/>
    <property type="match status" value="1"/>
</dbReference>
<dbReference type="EMBL" id="LANX01000001">
    <property type="protein sequence ID" value="KJV68766.1"/>
    <property type="molecule type" value="Genomic_DNA"/>
</dbReference>
<dbReference type="PATRIC" id="fig|1359163.3.peg.125"/>
<organism evidence="4 5">
    <name type="scientific">Candidatus Neoehrlichia procyonis str. RAC413</name>
    <dbReference type="NCBI Taxonomy" id="1359163"/>
    <lineage>
        <taxon>Bacteria</taxon>
        <taxon>Pseudomonadati</taxon>
        <taxon>Pseudomonadota</taxon>
        <taxon>Alphaproteobacteria</taxon>
        <taxon>Rickettsiales</taxon>
        <taxon>Anaplasmataceae</taxon>
        <taxon>Candidatus Neoehrlichia</taxon>
    </lineage>
</organism>
<evidence type="ECO:0000256" key="2">
    <source>
        <dbReference type="ARBA" id="ARBA00022679"/>
    </source>
</evidence>
<dbReference type="InterPro" id="IPR029063">
    <property type="entry name" value="SAM-dependent_MTases_sf"/>
</dbReference>
<reference evidence="4 5" key="1">
    <citation type="submission" date="2015-02" db="EMBL/GenBank/DDBJ databases">
        <title>Genome Sequencing of Rickettsiales.</title>
        <authorList>
            <person name="Daugherty S.C."/>
            <person name="Su Q."/>
            <person name="Abolude K."/>
            <person name="Beier-Sexton M."/>
            <person name="Carlyon J.A."/>
            <person name="Carter R."/>
            <person name="Day N.P."/>
            <person name="Dumler S.J."/>
            <person name="Dyachenko V."/>
            <person name="Godinez A."/>
            <person name="Kurtti T.J."/>
            <person name="Lichay M."/>
            <person name="Mullins K.E."/>
            <person name="Ott S."/>
            <person name="Pappas-Brown V."/>
            <person name="Paris D.H."/>
            <person name="Patel P."/>
            <person name="Richards A.L."/>
            <person name="Sadzewicz L."/>
            <person name="Sears K."/>
            <person name="Seidman D."/>
            <person name="Sengamalay N."/>
            <person name="Stenos J."/>
            <person name="Tallon L.J."/>
            <person name="Vincent G."/>
            <person name="Fraser C.M."/>
            <person name="Munderloh U."/>
            <person name="Dunning-Hotopp J.C."/>
        </authorList>
    </citation>
    <scope>NUCLEOTIDE SEQUENCE [LARGE SCALE GENOMIC DNA]</scope>
    <source>
        <strain evidence="4 5">RAC413</strain>
    </source>
</reference>
<keyword evidence="5" id="KW-1185">Reference proteome</keyword>
<keyword evidence="2 4" id="KW-0808">Transferase</keyword>
<dbReference type="InterPro" id="IPR050602">
    <property type="entry name" value="Malonyl-ACP_OMT"/>
</dbReference>
<gene>
    <name evidence="4" type="ORF">NLO413_0130</name>
</gene>
<evidence type="ECO:0000256" key="1">
    <source>
        <dbReference type="ARBA" id="ARBA00022603"/>
    </source>
</evidence>
<feature type="domain" description="Methyltransferase type 11" evidence="3">
    <location>
        <begin position="52"/>
        <end position="143"/>
    </location>
</feature>
<dbReference type="Proteomes" id="UP000033562">
    <property type="component" value="Unassembled WGS sequence"/>
</dbReference>
<proteinExistence type="predicted"/>
<dbReference type="Gene3D" id="3.40.50.150">
    <property type="entry name" value="Vaccinia Virus protein VP39"/>
    <property type="match status" value="1"/>
</dbReference>
<dbReference type="Pfam" id="PF08241">
    <property type="entry name" value="Methyltransf_11"/>
    <property type="match status" value="1"/>
</dbReference>
<evidence type="ECO:0000313" key="5">
    <source>
        <dbReference type="Proteomes" id="UP000033562"/>
    </source>
</evidence>
<name>A0A0F3NLW4_9RICK</name>